<protein>
    <submittedName>
        <fullName evidence="1">Uncharacterized protein</fullName>
    </submittedName>
</protein>
<sequence>MTSLYDKLESYLRALDTLGVTTEKCASILYLMVESCFQEDFLKTWNRSATSAASTDAKERLTNLMTFLKAETEGEERINLAMAGFGLGVDENRQSFKKKVGDFPMKKLPTAANLLTTASKEVKKECVFCNWNTRAKTFKLRRRVWLKGIIF</sequence>
<name>A0A8X6RRP8_TRICX</name>
<dbReference type="Proteomes" id="UP000887159">
    <property type="component" value="Unassembled WGS sequence"/>
</dbReference>
<keyword evidence="2" id="KW-1185">Reference proteome</keyword>
<evidence type="ECO:0000313" key="1">
    <source>
        <dbReference type="EMBL" id="GFX95265.1"/>
    </source>
</evidence>
<dbReference type="AlphaFoldDB" id="A0A8X6RRP8"/>
<dbReference type="EMBL" id="BMAU01021185">
    <property type="protein sequence ID" value="GFX95265.1"/>
    <property type="molecule type" value="Genomic_DNA"/>
</dbReference>
<organism evidence="1 2">
    <name type="scientific">Trichonephila clavipes</name>
    <name type="common">Golden silk orbweaver</name>
    <name type="synonym">Nephila clavipes</name>
    <dbReference type="NCBI Taxonomy" id="2585209"/>
    <lineage>
        <taxon>Eukaryota</taxon>
        <taxon>Metazoa</taxon>
        <taxon>Ecdysozoa</taxon>
        <taxon>Arthropoda</taxon>
        <taxon>Chelicerata</taxon>
        <taxon>Arachnida</taxon>
        <taxon>Araneae</taxon>
        <taxon>Araneomorphae</taxon>
        <taxon>Entelegynae</taxon>
        <taxon>Araneoidea</taxon>
        <taxon>Nephilidae</taxon>
        <taxon>Trichonephila</taxon>
    </lineage>
</organism>
<comment type="caution">
    <text evidence="1">The sequence shown here is derived from an EMBL/GenBank/DDBJ whole genome shotgun (WGS) entry which is preliminary data.</text>
</comment>
<reference evidence="1" key="1">
    <citation type="submission" date="2020-08" db="EMBL/GenBank/DDBJ databases">
        <title>Multicomponent nature underlies the extraordinary mechanical properties of spider dragline silk.</title>
        <authorList>
            <person name="Kono N."/>
            <person name="Nakamura H."/>
            <person name="Mori M."/>
            <person name="Yoshida Y."/>
            <person name="Ohtoshi R."/>
            <person name="Malay A.D."/>
            <person name="Moran D.A.P."/>
            <person name="Tomita M."/>
            <person name="Numata K."/>
            <person name="Arakawa K."/>
        </authorList>
    </citation>
    <scope>NUCLEOTIDE SEQUENCE</scope>
</reference>
<gene>
    <name evidence="1" type="primary">AVEN_269891_1</name>
    <name evidence="1" type="ORF">TNCV_848561</name>
</gene>
<proteinExistence type="predicted"/>
<evidence type="ECO:0000313" key="2">
    <source>
        <dbReference type="Proteomes" id="UP000887159"/>
    </source>
</evidence>
<accession>A0A8X6RRP8</accession>